<dbReference type="PANTHER" id="PTHR37067:SF3">
    <property type="entry name" value="PX DOMAIN-CONTAINING PROTEIN"/>
    <property type="match status" value="1"/>
</dbReference>
<accession>A0ABP0WQ44</accession>
<protein>
    <recommendedName>
        <fullName evidence="3">Transposase</fullName>
    </recommendedName>
</protein>
<keyword evidence="2" id="KW-1185">Reference proteome</keyword>
<proteinExistence type="predicted"/>
<name>A0ABP0WQ44_9BRYO</name>
<evidence type="ECO:0000313" key="1">
    <source>
        <dbReference type="EMBL" id="CAK9268970.1"/>
    </source>
</evidence>
<organism evidence="1 2">
    <name type="scientific">Sphagnum jensenii</name>
    <dbReference type="NCBI Taxonomy" id="128206"/>
    <lineage>
        <taxon>Eukaryota</taxon>
        <taxon>Viridiplantae</taxon>
        <taxon>Streptophyta</taxon>
        <taxon>Embryophyta</taxon>
        <taxon>Bryophyta</taxon>
        <taxon>Sphagnophytina</taxon>
        <taxon>Sphagnopsida</taxon>
        <taxon>Sphagnales</taxon>
        <taxon>Sphagnaceae</taxon>
        <taxon>Sphagnum</taxon>
    </lineage>
</organism>
<gene>
    <name evidence="1" type="ORF">CSSPJE1EN1_LOCUS14448</name>
</gene>
<dbReference type="EMBL" id="OZ020097">
    <property type="protein sequence ID" value="CAK9268970.1"/>
    <property type="molecule type" value="Genomic_DNA"/>
</dbReference>
<reference evidence="1 2" key="1">
    <citation type="submission" date="2024-02" db="EMBL/GenBank/DDBJ databases">
        <authorList>
            <consortium name="ELIXIR-Norway"/>
            <consortium name="Elixir Norway"/>
        </authorList>
    </citation>
    <scope>NUCLEOTIDE SEQUENCE [LARGE SCALE GENOMIC DNA]</scope>
</reference>
<dbReference type="InterPro" id="IPR012337">
    <property type="entry name" value="RNaseH-like_sf"/>
</dbReference>
<dbReference type="PANTHER" id="PTHR37067">
    <property type="entry name" value="PX DOMAIN-CONTAINING PROTEIN"/>
    <property type="match status" value="1"/>
</dbReference>
<sequence>MALNKRSSEYVKANDDRFGLRVSSKAPDCNKVNSLQCRFCIASGREEKVGAKRKPSTDVQGWIRPFRYDNIENHVSGQHPAKWAEYKLLDSSDDRKAFFDDVPVSFKNSIKAHFPSSSLGAEREMVFDIEKDIVDVIVGDMMFKPSDDIIDNDPEDDMDEPPAFGSDAERNVVLHRRAQQSVLAKERALSLFKRVDGDEDADYAYCVTIPKSKTTVFQLAVRYIACGASFRMAANLLSYTYDILHNPILRSCSRNDVSNFIRVVYAVNLQRMARHLRHSWAFSIALDSATHQSTSYLDLRFRIFLPAFYDIVNVHATALPMFDRHTGEVMSKMVAAFLNVMCPVWTVRLLGISSDGARNMTGRVAGVVTRLSNAMHNECPLIRMWCGAHQLDLIMEYIMNSIVKERFFTTMIGFITHLTLQQNLIADMQTTCPRVVNRWLSTEKVIKWFKAHRPQLLAHIESKQPPFAPPRIWWVFVLAMHHFTSLTASTFRTIQGLSTLLDQQQAALDDLVTSFIDDVGVIGLLSPEAIANLEVSEHVISGRYAVQLSSVREFVSGLASWADSIVDEVDPVQRSDLWNDIASVYVTACDRVSQLSSLRDADNNALANPSSLPPVLPHDLIKLSATEFIRRARRHTYRLQHHYSVDHIDVIADEHKLLLHAYRSEPVLKQAIDGLDGRSSFRDGWSLIGSRFSNLIEFCGVLATIFPGTSIVESDFSILRWEKDNFRKSLSDFGLEGVMQSMQSKQWTFLEQFEQ</sequence>
<dbReference type="SUPFAM" id="SSF53098">
    <property type="entry name" value="Ribonuclease H-like"/>
    <property type="match status" value="1"/>
</dbReference>
<evidence type="ECO:0008006" key="3">
    <source>
        <dbReference type="Google" id="ProtNLM"/>
    </source>
</evidence>
<dbReference type="Proteomes" id="UP001497444">
    <property type="component" value="Chromosome 2"/>
</dbReference>
<evidence type="ECO:0000313" key="2">
    <source>
        <dbReference type="Proteomes" id="UP001497444"/>
    </source>
</evidence>